<keyword evidence="1" id="KW-0812">Transmembrane</keyword>
<protein>
    <submittedName>
        <fullName evidence="2">Uncharacterized protein</fullName>
    </submittedName>
</protein>
<keyword evidence="1" id="KW-0472">Membrane</keyword>
<proteinExistence type="predicted"/>
<keyword evidence="1" id="KW-1133">Transmembrane helix</keyword>
<feature type="transmembrane region" description="Helical" evidence="1">
    <location>
        <begin position="82"/>
        <end position="105"/>
    </location>
</feature>
<gene>
    <name evidence="2" type="ORF">FIBSPDRAFT_590388</name>
</gene>
<organism evidence="2 3">
    <name type="scientific">Athelia psychrophila</name>
    <dbReference type="NCBI Taxonomy" id="1759441"/>
    <lineage>
        <taxon>Eukaryota</taxon>
        <taxon>Fungi</taxon>
        <taxon>Dikarya</taxon>
        <taxon>Basidiomycota</taxon>
        <taxon>Agaricomycotina</taxon>
        <taxon>Agaricomycetes</taxon>
        <taxon>Agaricomycetidae</taxon>
        <taxon>Atheliales</taxon>
        <taxon>Atheliaceae</taxon>
        <taxon>Athelia</taxon>
    </lineage>
</organism>
<accession>A0A166H952</accession>
<dbReference type="Proteomes" id="UP000076532">
    <property type="component" value="Unassembled WGS sequence"/>
</dbReference>
<keyword evidence="3" id="KW-1185">Reference proteome</keyword>
<evidence type="ECO:0000313" key="3">
    <source>
        <dbReference type="Proteomes" id="UP000076532"/>
    </source>
</evidence>
<sequence>MVPSDLYVNVCTMSPLSCTLKLFLSACPCFWFGTTQNRYTAVPSVRLHQYVLKPLEIESEDAPTHEAHRHGRVSICCTVRAFVLSPLGPAAFIAAVALCTILVALA</sequence>
<name>A0A166H952_9AGAM</name>
<dbReference type="AlphaFoldDB" id="A0A166H952"/>
<evidence type="ECO:0000256" key="1">
    <source>
        <dbReference type="SAM" id="Phobius"/>
    </source>
</evidence>
<dbReference type="EMBL" id="KV417571">
    <property type="protein sequence ID" value="KZP18608.1"/>
    <property type="molecule type" value="Genomic_DNA"/>
</dbReference>
<evidence type="ECO:0000313" key="2">
    <source>
        <dbReference type="EMBL" id="KZP18608.1"/>
    </source>
</evidence>
<reference evidence="2 3" key="1">
    <citation type="journal article" date="2016" name="Mol. Biol. Evol.">
        <title>Comparative Genomics of Early-Diverging Mushroom-Forming Fungi Provides Insights into the Origins of Lignocellulose Decay Capabilities.</title>
        <authorList>
            <person name="Nagy L.G."/>
            <person name="Riley R."/>
            <person name="Tritt A."/>
            <person name="Adam C."/>
            <person name="Daum C."/>
            <person name="Floudas D."/>
            <person name="Sun H."/>
            <person name="Yadav J.S."/>
            <person name="Pangilinan J."/>
            <person name="Larsson K.H."/>
            <person name="Matsuura K."/>
            <person name="Barry K."/>
            <person name="Labutti K."/>
            <person name="Kuo R."/>
            <person name="Ohm R.A."/>
            <person name="Bhattacharya S.S."/>
            <person name="Shirouzu T."/>
            <person name="Yoshinaga Y."/>
            <person name="Martin F.M."/>
            <person name="Grigoriev I.V."/>
            <person name="Hibbett D.S."/>
        </authorList>
    </citation>
    <scope>NUCLEOTIDE SEQUENCE [LARGE SCALE GENOMIC DNA]</scope>
    <source>
        <strain evidence="2 3">CBS 109695</strain>
    </source>
</reference>